<feature type="compositionally biased region" description="Basic and acidic residues" evidence="1">
    <location>
        <begin position="59"/>
        <end position="69"/>
    </location>
</feature>
<reference evidence="2" key="1">
    <citation type="submission" date="2017-02" db="EMBL/GenBank/DDBJ databases">
        <authorList>
            <person name="Regsiter A."/>
            <person name="William W."/>
        </authorList>
    </citation>
    <scope>NUCLEOTIDE SEQUENCE</scope>
    <source>
        <strain evidence="2">Bib</strain>
    </source>
</reference>
<evidence type="ECO:0000313" key="2">
    <source>
        <dbReference type="EMBL" id="SLM15265.1"/>
    </source>
</evidence>
<name>A0A3P3XL99_9SPIR</name>
<organism evidence="2">
    <name type="scientific">uncultured spirochete</name>
    <dbReference type="NCBI Taxonomy" id="156406"/>
    <lineage>
        <taxon>Bacteria</taxon>
        <taxon>Pseudomonadati</taxon>
        <taxon>Spirochaetota</taxon>
        <taxon>Spirochaetia</taxon>
        <taxon>Spirochaetales</taxon>
        <taxon>environmental samples</taxon>
    </lineage>
</organism>
<feature type="region of interest" description="Disordered" evidence="1">
    <location>
        <begin position="59"/>
        <end position="85"/>
    </location>
</feature>
<evidence type="ECO:0000256" key="1">
    <source>
        <dbReference type="SAM" id="MobiDB-lite"/>
    </source>
</evidence>
<proteinExistence type="predicted"/>
<protein>
    <submittedName>
        <fullName evidence="2">Uncharacterized protein</fullName>
    </submittedName>
</protein>
<gene>
    <name evidence="2" type="ORF">SPIROBIBN47_410004</name>
</gene>
<sequence length="85" mass="9485">MAVLKIRAGANPADPADVQLWFGEEAIENAKVIEAYNDHGKKRVIAEIIWEEKLGRKEVEKSDKRKGDNLRAGSVVEHMEGTAQK</sequence>
<dbReference type="AlphaFoldDB" id="A0A3P3XL99"/>
<accession>A0A3P3XL99</accession>
<dbReference type="EMBL" id="FWDM01000036">
    <property type="protein sequence ID" value="SLM15265.1"/>
    <property type="molecule type" value="Genomic_DNA"/>
</dbReference>